<proteinExistence type="predicted"/>
<dbReference type="Proteomes" id="UP001175227">
    <property type="component" value="Unassembled WGS sequence"/>
</dbReference>
<feature type="transmembrane region" description="Helical" evidence="2">
    <location>
        <begin position="714"/>
        <end position="733"/>
    </location>
</feature>
<keyword evidence="7" id="KW-1185">Reference proteome</keyword>
<dbReference type="InterPro" id="IPR033433">
    <property type="entry name" value="GtaA_N"/>
</dbReference>
<dbReference type="InterPro" id="IPR012341">
    <property type="entry name" value="6hp_glycosidase-like_sf"/>
</dbReference>
<feature type="domain" description="Glutaminase A central" evidence="4">
    <location>
        <begin position="331"/>
        <end position="682"/>
    </location>
</feature>
<reference evidence="6" key="1">
    <citation type="submission" date="2023-06" db="EMBL/GenBank/DDBJ databases">
        <authorList>
            <consortium name="Lawrence Berkeley National Laboratory"/>
            <person name="Ahrendt S."/>
            <person name="Sahu N."/>
            <person name="Indic B."/>
            <person name="Wong-Bajracharya J."/>
            <person name="Merenyi Z."/>
            <person name="Ke H.-M."/>
            <person name="Monk M."/>
            <person name="Kocsube S."/>
            <person name="Drula E."/>
            <person name="Lipzen A."/>
            <person name="Balint B."/>
            <person name="Henrissat B."/>
            <person name="Andreopoulos B."/>
            <person name="Martin F.M."/>
            <person name="Harder C.B."/>
            <person name="Rigling D."/>
            <person name="Ford K.L."/>
            <person name="Foster G.D."/>
            <person name="Pangilinan J."/>
            <person name="Papanicolaou A."/>
            <person name="Barry K."/>
            <person name="LaButti K."/>
            <person name="Viragh M."/>
            <person name="Koriabine M."/>
            <person name="Yan M."/>
            <person name="Riley R."/>
            <person name="Champramary S."/>
            <person name="Plett K.L."/>
            <person name="Tsai I.J."/>
            <person name="Slot J."/>
            <person name="Sipos G."/>
            <person name="Plett J."/>
            <person name="Nagy L.G."/>
            <person name="Grigoriev I.V."/>
        </authorList>
    </citation>
    <scope>NUCLEOTIDE SEQUENCE</scope>
    <source>
        <strain evidence="6">ICMP 16352</strain>
    </source>
</reference>
<protein>
    <recommendedName>
        <fullName evidence="8">Glutaminase A</fullName>
    </recommendedName>
</protein>
<dbReference type="Pfam" id="PF16335">
    <property type="entry name" value="GtaA_6_Hairpin"/>
    <property type="match status" value="1"/>
</dbReference>
<dbReference type="GO" id="GO:0005975">
    <property type="term" value="P:carbohydrate metabolic process"/>
    <property type="evidence" value="ECO:0007669"/>
    <property type="project" value="InterPro"/>
</dbReference>
<dbReference type="CDD" id="cd12087">
    <property type="entry name" value="TM_EGFR-like"/>
    <property type="match status" value="1"/>
</dbReference>
<dbReference type="SUPFAM" id="SSF48208">
    <property type="entry name" value="Six-hairpin glycosidases"/>
    <property type="match status" value="1"/>
</dbReference>
<dbReference type="InterPro" id="IPR052743">
    <property type="entry name" value="Glutaminase_GtaA"/>
</dbReference>
<dbReference type="InterPro" id="IPR032514">
    <property type="entry name" value="GtaA_central"/>
</dbReference>
<evidence type="ECO:0000313" key="7">
    <source>
        <dbReference type="Proteomes" id="UP001175227"/>
    </source>
</evidence>
<keyword evidence="3" id="KW-0732">Signal</keyword>
<evidence type="ECO:0008006" key="8">
    <source>
        <dbReference type="Google" id="ProtNLM"/>
    </source>
</evidence>
<keyword evidence="2" id="KW-0472">Membrane</keyword>
<evidence type="ECO:0000259" key="4">
    <source>
        <dbReference type="Pfam" id="PF16335"/>
    </source>
</evidence>
<feature type="region of interest" description="Disordered" evidence="1">
    <location>
        <begin position="826"/>
        <end position="866"/>
    </location>
</feature>
<comment type="caution">
    <text evidence="6">The sequence shown here is derived from an EMBL/GenBank/DDBJ whole genome shotgun (WGS) entry which is preliminary data.</text>
</comment>
<feature type="chain" id="PRO_5041462411" description="Glutaminase A" evidence="3">
    <location>
        <begin position="21"/>
        <end position="866"/>
    </location>
</feature>
<dbReference type="Gene3D" id="1.50.10.10">
    <property type="match status" value="1"/>
</dbReference>
<dbReference type="EMBL" id="JAUEPR010000008">
    <property type="protein sequence ID" value="KAK0481513.1"/>
    <property type="molecule type" value="Genomic_DNA"/>
</dbReference>
<dbReference type="Pfam" id="PF17168">
    <property type="entry name" value="DUF5127"/>
    <property type="match status" value="1"/>
</dbReference>
<feature type="compositionally biased region" description="Basic and acidic residues" evidence="1">
    <location>
        <begin position="841"/>
        <end position="866"/>
    </location>
</feature>
<evidence type="ECO:0000259" key="5">
    <source>
        <dbReference type="Pfam" id="PF17168"/>
    </source>
</evidence>
<organism evidence="6 7">
    <name type="scientific">Armillaria novae-zelandiae</name>
    <dbReference type="NCBI Taxonomy" id="153914"/>
    <lineage>
        <taxon>Eukaryota</taxon>
        <taxon>Fungi</taxon>
        <taxon>Dikarya</taxon>
        <taxon>Basidiomycota</taxon>
        <taxon>Agaricomycotina</taxon>
        <taxon>Agaricomycetes</taxon>
        <taxon>Agaricomycetidae</taxon>
        <taxon>Agaricales</taxon>
        <taxon>Marasmiineae</taxon>
        <taxon>Physalacriaceae</taxon>
        <taxon>Armillaria</taxon>
    </lineage>
</organism>
<feature type="signal peptide" evidence="3">
    <location>
        <begin position="1"/>
        <end position="20"/>
    </location>
</feature>
<feature type="domain" description="Glutaminase A N-terminal" evidence="5">
    <location>
        <begin position="99"/>
        <end position="326"/>
    </location>
</feature>
<evidence type="ECO:0000256" key="1">
    <source>
        <dbReference type="SAM" id="MobiDB-lite"/>
    </source>
</evidence>
<evidence type="ECO:0000313" key="6">
    <source>
        <dbReference type="EMBL" id="KAK0481513.1"/>
    </source>
</evidence>
<dbReference type="GO" id="GO:0003824">
    <property type="term" value="F:catalytic activity"/>
    <property type="evidence" value="ECO:0007669"/>
    <property type="project" value="UniProtKB-ARBA"/>
</dbReference>
<dbReference type="InterPro" id="IPR008928">
    <property type="entry name" value="6-hairpin_glycosidase_sf"/>
</dbReference>
<name>A0AA39UCH0_9AGAR</name>
<feature type="region of interest" description="Disordered" evidence="1">
    <location>
        <begin position="738"/>
        <end position="812"/>
    </location>
</feature>
<evidence type="ECO:0000256" key="2">
    <source>
        <dbReference type="SAM" id="Phobius"/>
    </source>
</evidence>
<dbReference type="AlphaFoldDB" id="A0AA39UCH0"/>
<dbReference type="PANTHER" id="PTHR31987">
    <property type="entry name" value="GLUTAMINASE A-RELATED"/>
    <property type="match status" value="1"/>
</dbReference>
<keyword evidence="2" id="KW-0812">Transmembrane</keyword>
<sequence length="866" mass="94984">MLLSAYFLIFCFICPTLVRCAFSPAALPLAVRSPYFQSYADTRAGNIANNQWPQYWNEDKILGWCGLVRIDNSTFQLWGDDAGGSHTNANLTSSEVTLTRTIFSIHANTTNVNVTFLSPIEPSDLVLQSLPFSYVYIDVESSDGQEHSIQLYSDITAEWISGDSSSFAMWNTIETESSTIHNAARQSPPPMQENDDLSEDATVYYAFPRSNDATYQTGDSVGVRREFGSKGTLLNTNDTIFRKINDKWVVLGHAVNLNNITSTASSVAWAIGLVRDPVISLGASNNRNSYFWTAYNTVSDAIDFFLSDFSNAKQRAIDLDNKIVSDARQISDSYADLVTLAARQALAVDITVSKDSQGQWNTSDIMTFMRDVGNSGRVNPVEILYASFPAYLYFNTTWAGYLLEPLLRHQQSSQYTKNYAAPDLGSSYPSAVGNNSPSSSRAIEDSGSMLIMGWAHARFSGDGSMISRYYDLYKKWADYLVSSTLSPNGYTDADGLANRNMTNLAIKGIIGIKAMSEISQALGRNQDAETYSQSKAKLYVEQWQIAAGSPEHLLSTYGAAADSSSWSLVYNLFADKLLGTELVDSSIYSKQDAFYSHEADNSGPYGIQYDSSVINETKSHWTMFTAGASNNTTVHDTLISFVHTKANSSNPTGVFPLTYDPHNGTLINGQASPGQGAMFSLLALRLPNKIVSDEDGSNNRDDGSSFSSPSNTRAIAGGVVGGLAALILLVFGVSMCRRRQRRKQEDTNNKPSTRRRHPLIPEPYNPYGSSGPEHPLLPLHPGQQFASVESLPRAAHRRRKGQSGLDSGPTTAASTLSLELSSVARNGIAPSDSNPSVQLRSELENLRREVDEIRARGLYEPPPEYR</sequence>
<dbReference type="PANTHER" id="PTHR31987:SF1">
    <property type="entry name" value="GLUTAMINASE A"/>
    <property type="match status" value="1"/>
</dbReference>
<keyword evidence="2" id="KW-1133">Transmembrane helix</keyword>
<accession>A0AA39UCH0</accession>
<gene>
    <name evidence="6" type="ORF">IW261DRAFT_1681573</name>
</gene>
<evidence type="ECO:0000256" key="3">
    <source>
        <dbReference type="SAM" id="SignalP"/>
    </source>
</evidence>